<reference evidence="1" key="1">
    <citation type="journal article" date="2020" name="Nature">
        <title>Giant virus diversity and host interactions through global metagenomics.</title>
        <authorList>
            <person name="Schulz F."/>
            <person name="Roux S."/>
            <person name="Paez-Espino D."/>
            <person name="Jungbluth S."/>
            <person name="Walsh D.A."/>
            <person name="Denef V.J."/>
            <person name="McMahon K.D."/>
            <person name="Konstantinidis K.T."/>
            <person name="Eloe-Fadrosh E.A."/>
            <person name="Kyrpides N.C."/>
            <person name="Woyke T."/>
        </authorList>
    </citation>
    <scope>NUCLEOTIDE SEQUENCE</scope>
    <source>
        <strain evidence="1">GVMAG-M-3300023174-182</strain>
    </source>
</reference>
<name>A0A6C0DGA5_9ZZZZ</name>
<protein>
    <submittedName>
        <fullName evidence="1">Uncharacterized protein</fullName>
    </submittedName>
</protein>
<sequence>MLEDSEINDIRQITEFKGITFSKFKKSDVKKELLNSLIQSKIEPSCYWSAELICAGHFSDLWDIILHFYSKYIHLGNPKIAIYLELRINNFKQVIINGYTSDELKLRNNGKVRKLFCEIMCVLCDAKRKHSFNDIKIRKGDFDMIQMNERLKAPAIHYGNEVFMKEDPKELFVAVNELAYSISEDSRNIIESCYWIEWILEFETICKNKKQQMKCERRSNIPVDAKYQKDMIWIVWDLFLKKTENMALIIQKIIRSLLTLFTLKYNGGCNKRRRYILYFVVSLLCENISLQEEIMREDQKAVVGNIVKKIDSIYKEIKKNEETPGTDYLFNNVKASNLEKTIEQLEMMDTFGEKFIPRV</sequence>
<accession>A0A6C0DGA5</accession>
<dbReference type="AlphaFoldDB" id="A0A6C0DGA5"/>
<organism evidence="1">
    <name type="scientific">viral metagenome</name>
    <dbReference type="NCBI Taxonomy" id="1070528"/>
    <lineage>
        <taxon>unclassified sequences</taxon>
        <taxon>metagenomes</taxon>
        <taxon>organismal metagenomes</taxon>
    </lineage>
</organism>
<evidence type="ECO:0000313" key="1">
    <source>
        <dbReference type="EMBL" id="QHT15968.1"/>
    </source>
</evidence>
<proteinExistence type="predicted"/>
<dbReference type="EMBL" id="MN739614">
    <property type="protein sequence ID" value="QHT15968.1"/>
    <property type="molecule type" value="Genomic_DNA"/>
</dbReference>